<dbReference type="PANTHER" id="PTHR12785">
    <property type="entry name" value="SPLICING FACTOR 3B"/>
    <property type="match status" value="1"/>
</dbReference>
<evidence type="ECO:0000256" key="2">
    <source>
        <dbReference type="SAM" id="MobiDB-lite"/>
    </source>
</evidence>
<feature type="coiled-coil region" evidence="1">
    <location>
        <begin position="156"/>
        <end position="183"/>
    </location>
</feature>
<dbReference type="InterPro" id="IPR007180">
    <property type="entry name" value="DUF382"/>
</dbReference>
<dbReference type="SMART" id="SM00581">
    <property type="entry name" value="PSP"/>
    <property type="match status" value="1"/>
</dbReference>
<dbReference type="Proteomes" id="UP000503462">
    <property type="component" value="Chromosome 5"/>
</dbReference>
<reference evidence="4 5" key="1">
    <citation type="journal article" date="2016" name="Sci. Rep.">
        <title>Peltaster fructicola genome reveals evolution from an invasive phytopathogen to an ectophytic parasite.</title>
        <authorList>
            <person name="Xu C."/>
            <person name="Chen H."/>
            <person name="Gleason M.L."/>
            <person name="Xu J.R."/>
            <person name="Liu H."/>
            <person name="Zhang R."/>
            <person name="Sun G."/>
        </authorList>
    </citation>
    <scope>NUCLEOTIDE SEQUENCE [LARGE SCALE GENOMIC DNA]</scope>
    <source>
        <strain evidence="4 5">LNHT1506</strain>
    </source>
</reference>
<evidence type="ECO:0000256" key="1">
    <source>
        <dbReference type="SAM" id="Coils"/>
    </source>
</evidence>
<evidence type="ECO:0000313" key="5">
    <source>
        <dbReference type="Proteomes" id="UP000503462"/>
    </source>
</evidence>
<dbReference type="Pfam" id="PF04046">
    <property type="entry name" value="PSP"/>
    <property type="match status" value="1"/>
</dbReference>
<keyword evidence="5" id="KW-1185">Reference proteome</keyword>
<dbReference type="PANTHER" id="PTHR12785:SF6">
    <property type="entry name" value="SPLICING FACTOR 3B SUBUNIT 2"/>
    <property type="match status" value="1"/>
</dbReference>
<feature type="compositionally biased region" description="Basic and acidic residues" evidence="2">
    <location>
        <begin position="478"/>
        <end position="487"/>
    </location>
</feature>
<accession>A0A6H0Y3A7</accession>
<feature type="region of interest" description="Disordered" evidence="2">
    <location>
        <begin position="406"/>
        <end position="503"/>
    </location>
</feature>
<feature type="compositionally biased region" description="Basic and acidic residues" evidence="2">
    <location>
        <begin position="553"/>
        <end position="587"/>
    </location>
</feature>
<protein>
    <recommendedName>
        <fullName evidence="3">PSP proline-rich domain-containing protein</fullName>
    </recommendedName>
</protein>
<dbReference type="EMBL" id="CP051143">
    <property type="protein sequence ID" value="QIX01494.1"/>
    <property type="molecule type" value="Genomic_DNA"/>
</dbReference>
<keyword evidence="1" id="KW-0175">Coiled coil</keyword>
<sequence>MIDPQPRYKSQLQMLETGFGDLWLANRKIQYDDMNKKQLREWNDQQHRQSENRLDKWLEGWDKFDYMSNYHKIHDATRPSAEVTQAPAVAVAAPRGAPNEDDFTIETLELSSDQRLYGEFKDILARFEDTGKASNVEEEAKKPEVFFDDEDNVQDEEEEEETQKKLTRKARKARDKLSIAELKSMAAKPDMVDWTDVTAADPKLLVNIKASRNVIQVPAHWGLKREYLSSKRGVEKGNFRLPTFIAETGISEMRPSEGKDEQSLKQQGRDRVKPSMGKLDIDYQKLFEAFFRRQTKPFLTGFGEVYYEGKEYEAEMKIMRPGETSDRLKDALGIPASYPDPWLLTQQKHGPPPSYPAIRLPGLNAPLPPGANWGFELGQWGRAPVKDDYAKTPLGWRLVRNRSIETRREEASATTKANLEEAEEYEDEEDEADEEDAGVQVGKEEDIGGTGLQTPFGGAATPSGIYTSTGMKSVAGEFDLRKQRQGNETEDPPPRRAAGQVLQERAIRNEGFFGGERAYNLMGAHVPVLGSEADDRSRKRKIGDLDVSVDVDTLERDDGLSKGELRKRYDETRQREGADPWRGKVDQDDLSNMINEEKSKRFRGNRDR</sequence>
<dbReference type="InterPro" id="IPR052584">
    <property type="entry name" value="U2_snRNP_Complex_Component"/>
</dbReference>
<dbReference type="GO" id="GO:0005634">
    <property type="term" value="C:nucleus"/>
    <property type="evidence" value="ECO:0007669"/>
    <property type="project" value="InterPro"/>
</dbReference>
<gene>
    <name evidence="4" type="ORF">AMS68_007011</name>
</gene>
<dbReference type="AlphaFoldDB" id="A0A6H0Y3A7"/>
<feature type="compositionally biased region" description="Basic and acidic residues" evidence="2">
    <location>
        <begin position="254"/>
        <end position="272"/>
    </location>
</feature>
<name>A0A6H0Y3A7_9PEZI</name>
<feature type="region of interest" description="Disordered" evidence="2">
    <location>
        <begin position="531"/>
        <end position="608"/>
    </location>
</feature>
<proteinExistence type="predicted"/>
<dbReference type="InterPro" id="IPR006568">
    <property type="entry name" value="PSP_pro-rich"/>
</dbReference>
<dbReference type="Pfam" id="PF04037">
    <property type="entry name" value="DUF382"/>
    <property type="match status" value="1"/>
</dbReference>
<evidence type="ECO:0000313" key="4">
    <source>
        <dbReference type="EMBL" id="QIX01494.1"/>
    </source>
</evidence>
<dbReference type="OrthoDB" id="10260794at2759"/>
<feature type="compositionally biased region" description="Basic and acidic residues" evidence="2">
    <location>
        <begin position="595"/>
        <end position="608"/>
    </location>
</feature>
<feature type="compositionally biased region" description="Acidic residues" evidence="2">
    <location>
        <begin position="420"/>
        <end position="437"/>
    </location>
</feature>
<feature type="domain" description="PSP proline-rich" evidence="3">
    <location>
        <begin position="316"/>
        <end position="369"/>
    </location>
</feature>
<feature type="region of interest" description="Disordered" evidence="2">
    <location>
        <begin position="250"/>
        <end position="272"/>
    </location>
</feature>
<evidence type="ECO:0000259" key="3">
    <source>
        <dbReference type="SMART" id="SM00581"/>
    </source>
</evidence>
<organism evidence="4 5">
    <name type="scientific">Peltaster fructicola</name>
    <dbReference type="NCBI Taxonomy" id="286661"/>
    <lineage>
        <taxon>Eukaryota</taxon>
        <taxon>Fungi</taxon>
        <taxon>Dikarya</taxon>
        <taxon>Ascomycota</taxon>
        <taxon>Pezizomycotina</taxon>
        <taxon>Dothideomycetes</taxon>
        <taxon>Dothideomycetes incertae sedis</taxon>
        <taxon>Peltaster</taxon>
    </lineage>
</organism>